<sequence>MNTFSPNLVSTDLGRLHVRRSGTGPPVVLWHSLFVDSRSWGSLADDLARDHTVYSIDGPSHGKSEAVRRDFTFAELVVAAEQALDRLGLTEPVDWVGNAWGGHVGIRLATGSRLRTLTTIGTPVQGFNLREKFTMAWPLVEIYRFTGPSGFIMTQLFDSLLGRESIAAQPELAETIMASFRDADRKAMFHAMRSMMLKRTGIEDLLPSIKVPTLVMSVRDDVTGWRPDEARRTCAVIPNCRVEEVAGTGHMSPLLIDRELVLRSITEFLDREMEFQQRKCD</sequence>
<protein>
    <submittedName>
        <fullName evidence="2">Putative hydrolase, alpha/beta fold protein</fullName>
    </submittedName>
</protein>
<dbReference type="RefSeq" id="WP_163685797.1">
    <property type="nucleotide sequence ID" value="NZ_AP022608.1"/>
</dbReference>
<dbReference type="Pfam" id="PF12697">
    <property type="entry name" value="Abhydrolase_6"/>
    <property type="match status" value="1"/>
</dbReference>
<dbReference type="GO" id="GO:0046464">
    <property type="term" value="P:acylglycerol catabolic process"/>
    <property type="evidence" value="ECO:0007669"/>
    <property type="project" value="TreeGrafter"/>
</dbReference>
<dbReference type="Gene3D" id="3.40.50.1820">
    <property type="entry name" value="alpha/beta hydrolase"/>
    <property type="match status" value="1"/>
</dbReference>
<keyword evidence="2" id="KW-0378">Hydrolase</keyword>
<reference evidence="2 3" key="1">
    <citation type="journal article" date="2019" name="Emerg. Microbes Infect.">
        <title>Comprehensive subspecies identification of 175 nontuberculous mycobacteria species based on 7547 genomic profiles.</title>
        <authorList>
            <person name="Matsumoto Y."/>
            <person name="Kinjo T."/>
            <person name="Motooka D."/>
            <person name="Nabeya D."/>
            <person name="Jung N."/>
            <person name="Uechi K."/>
            <person name="Horii T."/>
            <person name="Iida T."/>
            <person name="Fujita J."/>
            <person name="Nakamura S."/>
        </authorList>
    </citation>
    <scope>NUCLEOTIDE SEQUENCE [LARGE SCALE GENOMIC DNA]</scope>
    <source>
        <strain evidence="2 3">JCM 12688</strain>
    </source>
</reference>
<dbReference type="InterPro" id="IPR000073">
    <property type="entry name" value="AB_hydrolase_1"/>
</dbReference>
<dbReference type="Proteomes" id="UP000466187">
    <property type="component" value="Chromosome"/>
</dbReference>
<evidence type="ECO:0000259" key="1">
    <source>
        <dbReference type="Pfam" id="PF12697"/>
    </source>
</evidence>
<dbReference type="PANTHER" id="PTHR43798:SF5">
    <property type="entry name" value="MONOACYLGLYCEROL LIPASE ABHD6"/>
    <property type="match status" value="1"/>
</dbReference>
<dbReference type="SUPFAM" id="SSF53474">
    <property type="entry name" value="alpha/beta-Hydrolases"/>
    <property type="match status" value="1"/>
</dbReference>
<dbReference type="InterPro" id="IPR050266">
    <property type="entry name" value="AB_hydrolase_sf"/>
</dbReference>
<dbReference type="EMBL" id="AP022608">
    <property type="protein sequence ID" value="BBZ17033.1"/>
    <property type="molecule type" value="Genomic_DNA"/>
</dbReference>
<accession>A0A7I7WKK4</accession>
<organism evidence="2 3">
    <name type="scientific">Mycolicibacterium gadium</name>
    <name type="common">Mycobacterium gadium</name>
    <dbReference type="NCBI Taxonomy" id="1794"/>
    <lineage>
        <taxon>Bacteria</taxon>
        <taxon>Bacillati</taxon>
        <taxon>Actinomycetota</taxon>
        <taxon>Actinomycetes</taxon>
        <taxon>Mycobacteriales</taxon>
        <taxon>Mycobacteriaceae</taxon>
        <taxon>Mycolicibacterium</taxon>
    </lineage>
</organism>
<feature type="domain" description="AB hydrolase-1" evidence="1">
    <location>
        <begin position="27"/>
        <end position="255"/>
    </location>
</feature>
<proteinExistence type="predicted"/>
<evidence type="ECO:0000313" key="3">
    <source>
        <dbReference type="Proteomes" id="UP000466187"/>
    </source>
</evidence>
<dbReference type="GO" id="GO:0016020">
    <property type="term" value="C:membrane"/>
    <property type="evidence" value="ECO:0007669"/>
    <property type="project" value="TreeGrafter"/>
</dbReference>
<dbReference type="PANTHER" id="PTHR43798">
    <property type="entry name" value="MONOACYLGLYCEROL LIPASE"/>
    <property type="match status" value="1"/>
</dbReference>
<gene>
    <name evidence="2" type="ORF">MGAD_13680</name>
</gene>
<dbReference type="AlphaFoldDB" id="A0A7I7WKK4"/>
<name>A0A7I7WKK4_MYCGU</name>
<dbReference type="KEGG" id="mgad:MGAD_13680"/>
<evidence type="ECO:0000313" key="2">
    <source>
        <dbReference type="EMBL" id="BBZ17033.1"/>
    </source>
</evidence>
<dbReference type="InterPro" id="IPR029058">
    <property type="entry name" value="AB_hydrolase_fold"/>
</dbReference>
<dbReference type="GO" id="GO:0047372">
    <property type="term" value="F:monoacylglycerol lipase activity"/>
    <property type="evidence" value="ECO:0007669"/>
    <property type="project" value="TreeGrafter"/>
</dbReference>